<dbReference type="EMBL" id="RCYZ01000009">
    <property type="protein sequence ID" value="TPG62313.1"/>
    <property type="molecule type" value="Genomic_DNA"/>
</dbReference>
<accession>A0A502GN50</accession>
<sequence>MEPAINLRRLRDLPDFEVADGYPDVRGWAVRGALGTALGTVSELLVDADAEQVRYLDAQFVGGPGPKRVLLPLHLASLDAEARSVFIPSLTAAAVAAYPAYAEELLTPAYAAAMRQALGEAPAGEVAGEPL</sequence>
<proteinExistence type="predicted"/>
<keyword evidence="3" id="KW-1185">Reference proteome</keyword>
<dbReference type="SUPFAM" id="SSF50346">
    <property type="entry name" value="PRC-barrel domain"/>
    <property type="match status" value="1"/>
</dbReference>
<dbReference type="InterPro" id="IPR011033">
    <property type="entry name" value="PRC_barrel-like_sf"/>
</dbReference>
<dbReference type="GO" id="GO:0030077">
    <property type="term" value="C:plasma membrane light-harvesting complex"/>
    <property type="evidence" value="ECO:0007669"/>
    <property type="project" value="InterPro"/>
</dbReference>
<feature type="domain" description="PRC-barrel" evidence="1">
    <location>
        <begin position="21"/>
        <end position="89"/>
    </location>
</feature>
<reference evidence="2 3" key="1">
    <citation type="journal article" date="2019" name="Environ. Microbiol.">
        <title>Species interactions and distinct microbial communities in high Arctic permafrost affected cryosols are associated with the CH4 and CO2 gas fluxes.</title>
        <authorList>
            <person name="Altshuler I."/>
            <person name="Hamel J."/>
            <person name="Turney S."/>
            <person name="Magnuson E."/>
            <person name="Levesque R."/>
            <person name="Greer C."/>
            <person name="Whyte L.G."/>
        </authorList>
    </citation>
    <scope>NUCLEOTIDE SEQUENCE [LARGE SCALE GENOMIC DNA]</scope>
    <source>
        <strain evidence="2 3">S9.2P</strain>
    </source>
</reference>
<evidence type="ECO:0000313" key="2">
    <source>
        <dbReference type="EMBL" id="TPG62313.1"/>
    </source>
</evidence>
<organism evidence="2 3">
    <name type="scientific">Hymenobacter nivis</name>
    <dbReference type="NCBI Taxonomy" id="1850093"/>
    <lineage>
        <taxon>Bacteria</taxon>
        <taxon>Pseudomonadati</taxon>
        <taxon>Bacteroidota</taxon>
        <taxon>Cytophagia</taxon>
        <taxon>Cytophagales</taxon>
        <taxon>Hymenobacteraceae</taxon>
        <taxon>Hymenobacter</taxon>
    </lineage>
</organism>
<dbReference type="Proteomes" id="UP000317646">
    <property type="component" value="Unassembled WGS sequence"/>
</dbReference>
<gene>
    <name evidence="2" type="ORF">EAH73_19125</name>
</gene>
<dbReference type="InterPro" id="IPR027275">
    <property type="entry name" value="PRC-brl_dom"/>
</dbReference>
<name>A0A502GN50_9BACT</name>
<evidence type="ECO:0000313" key="3">
    <source>
        <dbReference type="Proteomes" id="UP000317646"/>
    </source>
</evidence>
<dbReference type="Pfam" id="PF05239">
    <property type="entry name" value="PRC"/>
    <property type="match status" value="1"/>
</dbReference>
<dbReference type="AlphaFoldDB" id="A0A502GN50"/>
<evidence type="ECO:0000259" key="1">
    <source>
        <dbReference type="Pfam" id="PF05239"/>
    </source>
</evidence>
<dbReference type="OrthoDB" id="1422173at2"/>
<comment type="caution">
    <text evidence="2">The sequence shown here is derived from an EMBL/GenBank/DDBJ whole genome shotgun (WGS) entry which is preliminary data.</text>
</comment>
<protein>
    <submittedName>
        <fullName evidence="2">PRC-barrel domain containing protein</fullName>
    </submittedName>
</protein>
<dbReference type="RefSeq" id="WP_140469049.1">
    <property type="nucleotide sequence ID" value="NZ_RCYZ01000009.1"/>
</dbReference>
<dbReference type="InterPro" id="IPR014747">
    <property type="entry name" value="Bac_photo_RC_H_C"/>
</dbReference>
<dbReference type="GO" id="GO:0019684">
    <property type="term" value="P:photosynthesis, light reaction"/>
    <property type="evidence" value="ECO:0007669"/>
    <property type="project" value="InterPro"/>
</dbReference>
<dbReference type="Gene3D" id="3.90.50.10">
    <property type="entry name" value="Photosynthetic Reaction Center, subunit H, domain 2"/>
    <property type="match status" value="1"/>
</dbReference>